<evidence type="ECO:0000313" key="7">
    <source>
        <dbReference type="EMBL" id="CAK5269515.1"/>
    </source>
</evidence>
<dbReference type="InterPro" id="IPR050493">
    <property type="entry name" value="FAD-dep_Monooxygenase_BioMet"/>
</dbReference>
<comment type="similarity">
    <text evidence="1">Belongs to the paxM FAD-dependent monooxygenase family.</text>
</comment>
<evidence type="ECO:0000256" key="5">
    <source>
        <dbReference type="ARBA" id="ARBA00023033"/>
    </source>
</evidence>
<protein>
    <recommendedName>
        <fullName evidence="6">FAD-binding domain-containing protein</fullName>
    </recommendedName>
</protein>
<dbReference type="AlphaFoldDB" id="A0AAD2JYV6"/>
<reference evidence="7" key="1">
    <citation type="submission" date="2023-11" db="EMBL/GenBank/DDBJ databases">
        <authorList>
            <person name="De Vega J J."/>
            <person name="De Vega J J."/>
        </authorList>
    </citation>
    <scope>NUCLEOTIDE SEQUENCE</scope>
</reference>
<dbReference type="PANTHER" id="PTHR13789:SF314">
    <property type="entry name" value="FAD-BINDING DOMAIN-CONTAINING PROTEIN"/>
    <property type="match status" value="1"/>
</dbReference>
<dbReference type="PANTHER" id="PTHR13789">
    <property type="entry name" value="MONOOXYGENASE"/>
    <property type="match status" value="1"/>
</dbReference>
<evidence type="ECO:0000256" key="2">
    <source>
        <dbReference type="ARBA" id="ARBA00022630"/>
    </source>
</evidence>
<name>A0AAD2JYV6_9AGAR</name>
<feature type="domain" description="FAD-binding" evidence="6">
    <location>
        <begin position="10"/>
        <end position="358"/>
    </location>
</feature>
<keyword evidence="2" id="KW-0285">Flavoprotein</keyword>
<dbReference type="InterPro" id="IPR036188">
    <property type="entry name" value="FAD/NAD-bd_sf"/>
</dbReference>
<dbReference type="GO" id="GO:0071949">
    <property type="term" value="F:FAD binding"/>
    <property type="evidence" value="ECO:0007669"/>
    <property type="project" value="InterPro"/>
</dbReference>
<organism evidence="7 8">
    <name type="scientific">Mycena citricolor</name>
    <dbReference type="NCBI Taxonomy" id="2018698"/>
    <lineage>
        <taxon>Eukaryota</taxon>
        <taxon>Fungi</taxon>
        <taxon>Dikarya</taxon>
        <taxon>Basidiomycota</taxon>
        <taxon>Agaricomycotina</taxon>
        <taxon>Agaricomycetes</taxon>
        <taxon>Agaricomycetidae</taxon>
        <taxon>Agaricales</taxon>
        <taxon>Marasmiineae</taxon>
        <taxon>Mycenaceae</taxon>
        <taxon>Mycena</taxon>
    </lineage>
</organism>
<dbReference type="PRINTS" id="PR00420">
    <property type="entry name" value="RNGMNOXGNASE"/>
</dbReference>
<gene>
    <name evidence="7" type="ORF">MYCIT1_LOCUS13301</name>
</gene>
<sequence>MSSTQNPLKITIVGAGIGGLSAAIALRHSGHVTQVFERLEADIELGAALSVQENAMRVLNRFGINPENMKPVYARGLVGFNPITGESREVLLVPQDAAPAPTDTVLVHRSDLHEELKRVALSPDGNGPPVHIRLGCKVVSCEPEAGIVVLDSGETIAADLVIGADGLQARDMFTDTSFFVQPSSSRVFKAASMKNNPDFDWITKGISGVRAVPWKGEPFRMIFCYLCRNGELLNCVHFYQESEEEKQNLTSRTITPAEVLPKFTGADPKFLRLFDLPNYNAEHYRWRLRTMPVLSTWINGRTAILGDAAHAMPPFMAQGAAMAIEDVGVLAGLIPLGTTREQIPARLAAWLDIRKPRADWMNRTSVAQIQAIIDGNQGGAHSVEAREKIVSYDALQAGKDAYQKLFV</sequence>
<dbReference type="EMBL" id="CAVNYO010000149">
    <property type="protein sequence ID" value="CAK5269515.1"/>
    <property type="molecule type" value="Genomic_DNA"/>
</dbReference>
<dbReference type="Proteomes" id="UP001295794">
    <property type="component" value="Unassembled WGS sequence"/>
</dbReference>
<keyword evidence="4" id="KW-0560">Oxidoreductase</keyword>
<evidence type="ECO:0000313" key="8">
    <source>
        <dbReference type="Proteomes" id="UP001295794"/>
    </source>
</evidence>
<evidence type="ECO:0000259" key="6">
    <source>
        <dbReference type="Pfam" id="PF01494"/>
    </source>
</evidence>
<dbReference type="Pfam" id="PF01494">
    <property type="entry name" value="FAD_binding_3"/>
    <property type="match status" value="1"/>
</dbReference>
<dbReference type="Gene3D" id="3.50.50.60">
    <property type="entry name" value="FAD/NAD(P)-binding domain"/>
    <property type="match status" value="1"/>
</dbReference>
<keyword evidence="5" id="KW-0503">Monooxygenase</keyword>
<dbReference type="SUPFAM" id="SSF51905">
    <property type="entry name" value="FAD/NAD(P)-binding domain"/>
    <property type="match status" value="1"/>
</dbReference>
<evidence type="ECO:0000256" key="1">
    <source>
        <dbReference type="ARBA" id="ARBA00007992"/>
    </source>
</evidence>
<proteinExistence type="inferred from homology"/>
<evidence type="ECO:0000256" key="3">
    <source>
        <dbReference type="ARBA" id="ARBA00022827"/>
    </source>
</evidence>
<keyword evidence="8" id="KW-1185">Reference proteome</keyword>
<keyword evidence="3" id="KW-0274">FAD</keyword>
<dbReference type="GO" id="GO:0004497">
    <property type="term" value="F:monooxygenase activity"/>
    <property type="evidence" value="ECO:0007669"/>
    <property type="project" value="UniProtKB-KW"/>
</dbReference>
<accession>A0AAD2JYV6</accession>
<dbReference type="InterPro" id="IPR002938">
    <property type="entry name" value="FAD-bd"/>
</dbReference>
<evidence type="ECO:0000256" key="4">
    <source>
        <dbReference type="ARBA" id="ARBA00023002"/>
    </source>
</evidence>
<comment type="caution">
    <text evidence="7">The sequence shown here is derived from an EMBL/GenBank/DDBJ whole genome shotgun (WGS) entry which is preliminary data.</text>
</comment>